<dbReference type="GO" id="GO:0042147">
    <property type="term" value="P:retrograde transport, endosome to Golgi"/>
    <property type="evidence" value="ECO:0007669"/>
    <property type="project" value="TreeGrafter"/>
</dbReference>
<feature type="region of interest" description="Disordered" evidence="3">
    <location>
        <begin position="133"/>
        <end position="154"/>
    </location>
</feature>
<evidence type="ECO:0000256" key="3">
    <source>
        <dbReference type="SAM" id="MobiDB-lite"/>
    </source>
</evidence>
<dbReference type="GO" id="GO:0034314">
    <property type="term" value="P:Arp2/3 complex-mediated actin nucleation"/>
    <property type="evidence" value="ECO:0007669"/>
    <property type="project" value="InterPro"/>
</dbReference>
<organism evidence="5">
    <name type="scientific">Ixodes ricinus</name>
    <name type="common">Common tick</name>
    <name type="synonym">Acarus ricinus</name>
    <dbReference type="NCBI Taxonomy" id="34613"/>
    <lineage>
        <taxon>Eukaryota</taxon>
        <taxon>Metazoa</taxon>
        <taxon>Ecdysozoa</taxon>
        <taxon>Arthropoda</taxon>
        <taxon>Chelicerata</taxon>
        <taxon>Arachnida</taxon>
        <taxon>Acari</taxon>
        <taxon>Parasitiformes</taxon>
        <taxon>Ixodida</taxon>
        <taxon>Ixodoidea</taxon>
        <taxon>Ixodidae</taxon>
        <taxon>Ixodinae</taxon>
        <taxon>Ixodes</taxon>
    </lineage>
</organism>
<dbReference type="InterPro" id="IPR028290">
    <property type="entry name" value="WASH1"/>
</dbReference>
<dbReference type="GO" id="GO:0032456">
    <property type="term" value="P:endocytic recycling"/>
    <property type="evidence" value="ECO:0007669"/>
    <property type="project" value="TreeGrafter"/>
</dbReference>
<dbReference type="GO" id="GO:0043015">
    <property type="term" value="F:gamma-tubulin binding"/>
    <property type="evidence" value="ECO:0007669"/>
    <property type="project" value="TreeGrafter"/>
</dbReference>
<dbReference type="PANTHER" id="PTHR23331:SF1">
    <property type="entry name" value="WASH COMPLEX SUBUNIT 1"/>
    <property type="match status" value="1"/>
</dbReference>
<evidence type="ECO:0000256" key="2">
    <source>
        <dbReference type="ARBA" id="ARBA00023203"/>
    </source>
</evidence>
<accession>A0A090XCC0</accession>
<dbReference type="GO" id="GO:0003779">
    <property type="term" value="F:actin binding"/>
    <property type="evidence" value="ECO:0007669"/>
    <property type="project" value="UniProtKB-KW"/>
</dbReference>
<dbReference type="GO" id="GO:0006887">
    <property type="term" value="P:exocytosis"/>
    <property type="evidence" value="ECO:0007669"/>
    <property type="project" value="TreeGrafter"/>
</dbReference>
<dbReference type="Pfam" id="PF11945">
    <property type="entry name" value="WASH_WAHD"/>
    <property type="match status" value="1"/>
</dbReference>
<dbReference type="PROSITE" id="PS51082">
    <property type="entry name" value="WH2"/>
    <property type="match status" value="1"/>
</dbReference>
<feature type="region of interest" description="Disordered" evidence="3">
    <location>
        <begin position="325"/>
        <end position="351"/>
    </location>
</feature>
<dbReference type="GO" id="GO:0055037">
    <property type="term" value="C:recycling endosome"/>
    <property type="evidence" value="ECO:0007669"/>
    <property type="project" value="TreeGrafter"/>
</dbReference>
<name>A0A090XCC0_IXORI</name>
<feature type="compositionally biased region" description="Basic and acidic residues" evidence="3">
    <location>
        <begin position="333"/>
        <end position="347"/>
    </location>
</feature>
<feature type="region of interest" description="Disordered" evidence="3">
    <location>
        <begin position="363"/>
        <end position="453"/>
    </location>
</feature>
<evidence type="ECO:0000313" key="5">
    <source>
        <dbReference type="EMBL" id="JAC92820.1"/>
    </source>
</evidence>
<keyword evidence="2" id="KW-0009">Actin-binding</keyword>
<feature type="region of interest" description="Disordered" evidence="3">
    <location>
        <begin position="270"/>
        <end position="312"/>
    </location>
</feature>
<dbReference type="GO" id="GO:0043014">
    <property type="term" value="F:alpha-tubulin binding"/>
    <property type="evidence" value="ECO:0007669"/>
    <property type="project" value="InterPro"/>
</dbReference>
<proteinExistence type="evidence at transcript level"/>
<dbReference type="GO" id="GO:0005769">
    <property type="term" value="C:early endosome"/>
    <property type="evidence" value="ECO:0007669"/>
    <property type="project" value="InterPro"/>
</dbReference>
<evidence type="ECO:0000256" key="1">
    <source>
        <dbReference type="ARBA" id="ARBA00005602"/>
    </source>
</evidence>
<dbReference type="GO" id="GO:0005829">
    <property type="term" value="C:cytosol"/>
    <property type="evidence" value="ECO:0007669"/>
    <property type="project" value="GOC"/>
</dbReference>
<reference evidence="5" key="1">
    <citation type="journal article" date="2015" name="PLoS Negl. Trop. Dis.">
        <title>Deep Sequencing Analysis of the Ixodes ricinus Haemocytome.</title>
        <authorList>
            <person name="Kotsyfakis M."/>
            <person name="Kopacek P."/>
            <person name="Franta Z."/>
            <person name="Pedra J.H."/>
            <person name="Ribeiro J.M."/>
        </authorList>
    </citation>
    <scope>NUCLEOTIDE SEQUENCE</scope>
</reference>
<evidence type="ECO:0000259" key="4">
    <source>
        <dbReference type="PROSITE" id="PS51082"/>
    </source>
</evidence>
<dbReference type="EMBL" id="GBIH01001890">
    <property type="protein sequence ID" value="JAC92820.1"/>
    <property type="molecule type" value="mRNA"/>
</dbReference>
<feature type="domain" description="WH2" evidence="4">
    <location>
        <begin position="353"/>
        <end position="373"/>
    </location>
</feature>
<dbReference type="InterPro" id="IPR003124">
    <property type="entry name" value="WH2_dom"/>
</dbReference>
<feature type="compositionally biased region" description="Pro residues" evidence="3">
    <location>
        <begin position="297"/>
        <end position="308"/>
    </location>
</feature>
<dbReference type="AlphaFoldDB" id="A0A090XCC0"/>
<dbReference type="PANTHER" id="PTHR23331">
    <property type="entry name" value="CXYORF1"/>
    <property type="match status" value="1"/>
</dbReference>
<sequence>MKFQPYEAVLIPPDLRHDECIVQVADCLDHLDRVTAAVMDGILTRVAEYRSRLQDIQARADLARAKISIIRGSSKATKVFSSYKYPSKELEGSNGAPRPSAVEVPLLRSHARVKSQHIAPDDRLLKEKLQFFNVRPPSKPTPDARGEEGGLGRLPDCTDSVGSLLLFNTGESPYTKYVMRDPLGAVARTSAATKGAGDTQGNLMAAPASMSGASQRDVPHEAFLYTPGRGQAPQMNVPAALPDLPGVADDLSYSEELGPSIAPSWLPELPEIPEGNSLPTEAPTDCPLPPESSTDCCPPPETASPEPPTACDAAPLAYETTMADLSEPSADGGRTEEAVSEPCRDVVPEDGSARASLLESIRKAGGKAALRSARREQHKKQAAAPAGDLMSDLRSKLQLRRKGISGDQDSSRRAPPVPQVTSPLDRVLEIIPVHQRDSEDNTSTTDTEWNDSD</sequence>
<comment type="similarity">
    <text evidence="1">Belongs to the WASH1 family.</text>
</comment>
<dbReference type="GO" id="GO:0071203">
    <property type="term" value="C:WASH complex"/>
    <property type="evidence" value="ECO:0007669"/>
    <property type="project" value="InterPro"/>
</dbReference>
<protein>
    <recommendedName>
        <fullName evidence="4">WH2 domain-containing protein</fullName>
    </recommendedName>
</protein>
<dbReference type="InterPro" id="IPR021854">
    <property type="entry name" value="WASH1_WAHD"/>
</dbReference>